<proteinExistence type="predicted"/>
<evidence type="ECO:0000313" key="1">
    <source>
        <dbReference type="EMBL" id="ANM44997.1"/>
    </source>
</evidence>
<gene>
    <name evidence="1" type="ORF">KTN4_239</name>
</gene>
<sequence length="162" mass="18436">MVITHQTVDQIDTQVSLGLPIGYYGANDDLSTLIRMIGDWNIRPIEERRTPGTGYIVAVPSNTRTRVIYTAGRKKWLEALDFSPELAEKYIRACSAIKRCWDHDVATFVLTHNKISDELLKELMSVENPKAVLNHYKIPVKISRNRIIAACQIIFNIRGLKV</sequence>
<evidence type="ECO:0000313" key="2">
    <source>
        <dbReference type="Proteomes" id="UP000224336"/>
    </source>
</evidence>
<accession>A0A192Y5I9</accession>
<protein>
    <submittedName>
        <fullName evidence="1">Uncharacterized protein</fullName>
    </submittedName>
</protein>
<dbReference type="EMBL" id="KU521356">
    <property type="protein sequence ID" value="ANM44997.1"/>
    <property type="molecule type" value="Genomic_DNA"/>
</dbReference>
<dbReference type="Proteomes" id="UP000224336">
    <property type="component" value="Segment"/>
</dbReference>
<organism evidence="1 2">
    <name type="scientific">Pseudomonas phage KTN4</name>
    <dbReference type="NCBI Taxonomy" id="1862701"/>
    <lineage>
        <taxon>Viruses</taxon>
        <taxon>Duplodnaviria</taxon>
        <taxon>Heunggongvirae</taxon>
        <taxon>Uroviricota</taxon>
        <taxon>Caudoviricetes</taxon>
        <taxon>Chimalliviridae</taxon>
        <taxon>Phikzvirus</taxon>
        <taxon>Phikzvirus phiKZ</taxon>
    </lineage>
</organism>
<name>A0A192Y5I9_9CAUD</name>
<reference evidence="1 2" key="1">
    <citation type="journal article" date="2016" name="Sci. Rep.">
        <title>A proposed integrated approach for the preclinical evaluation of phage therapy in Pseudomonas infections.</title>
        <authorList>
            <person name="Danis-Wlodarczyk K."/>
            <person name="Vandenheuvel D."/>
            <person name="Jang H.B."/>
            <person name="Briers Y."/>
            <person name="Olszak T."/>
            <person name="Arabski M."/>
            <person name="Wasik S."/>
            <person name="Drabik M."/>
            <person name="Higgins G."/>
            <person name="Tyrrell J."/>
            <person name="Harvey B.J."/>
            <person name="Noben J.P."/>
            <person name="Lavigne R."/>
            <person name="Drulis-Kawa Z."/>
        </authorList>
    </citation>
    <scope>NUCLEOTIDE SEQUENCE [LARGE SCALE GENOMIC DNA]</scope>
</reference>